<dbReference type="Proteomes" id="UP001597094">
    <property type="component" value="Unassembled WGS sequence"/>
</dbReference>
<evidence type="ECO:0000256" key="2">
    <source>
        <dbReference type="PROSITE-ProRule" id="PRU00504"/>
    </source>
</evidence>
<feature type="signal peptide" evidence="3">
    <location>
        <begin position="1"/>
        <end position="22"/>
    </location>
</feature>
<dbReference type="RefSeq" id="WP_377528489.1">
    <property type="nucleotide sequence ID" value="NZ_JBHTLD010000125.1"/>
</dbReference>
<keyword evidence="3" id="KW-0732">Signal</keyword>
<dbReference type="InterPro" id="IPR001258">
    <property type="entry name" value="NHL_repeat"/>
</dbReference>
<name>A0ABW3SR71_9BACT</name>
<proteinExistence type="predicted"/>
<reference evidence="5" key="1">
    <citation type="journal article" date="2019" name="Int. J. Syst. Evol. Microbiol.">
        <title>The Global Catalogue of Microorganisms (GCM) 10K type strain sequencing project: providing services to taxonomists for standard genome sequencing and annotation.</title>
        <authorList>
            <consortium name="The Broad Institute Genomics Platform"/>
            <consortium name="The Broad Institute Genome Sequencing Center for Infectious Disease"/>
            <person name="Wu L."/>
            <person name="Ma J."/>
        </authorList>
    </citation>
    <scope>NUCLEOTIDE SEQUENCE [LARGE SCALE GENOMIC DNA]</scope>
    <source>
        <strain evidence="5">JCM 31319</strain>
    </source>
</reference>
<protein>
    <submittedName>
        <fullName evidence="4">SMP-30/gluconolactonase/LRE family protein</fullName>
    </submittedName>
</protein>
<organism evidence="4 5">
    <name type="scientific">Pontibacter rugosus</name>
    <dbReference type="NCBI Taxonomy" id="1745966"/>
    <lineage>
        <taxon>Bacteria</taxon>
        <taxon>Pseudomonadati</taxon>
        <taxon>Bacteroidota</taxon>
        <taxon>Cytophagia</taxon>
        <taxon>Cytophagales</taxon>
        <taxon>Hymenobacteraceae</taxon>
        <taxon>Pontibacter</taxon>
    </lineage>
</organism>
<evidence type="ECO:0000313" key="4">
    <source>
        <dbReference type="EMBL" id="MFD1187236.1"/>
    </source>
</evidence>
<dbReference type="PROSITE" id="PS51125">
    <property type="entry name" value="NHL"/>
    <property type="match status" value="1"/>
</dbReference>
<dbReference type="InterPro" id="IPR011042">
    <property type="entry name" value="6-blade_b-propeller_TolB-like"/>
</dbReference>
<dbReference type="Gene3D" id="2.120.10.30">
    <property type="entry name" value="TolB, C-terminal domain"/>
    <property type="match status" value="1"/>
</dbReference>
<evidence type="ECO:0000256" key="3">
    <source>
        <dbReference type="SAM" id="SignalP"/>
    </source>
</evidence>
<accession>A0ABW3SR71</accession>
<keyword evidence="5" id="KW-1185">Reference proteome</keyword>
<keyword evidence="1" id="KW-0677">Repeat</keyword>
<gene>
    <name evidence="4" type="ORF">ACFQ2O_13550</name>
</gene>
<dbReference type="EMBL" id="JBHTLD010000125">
    <property type="protein sequence ID" value="MFD1187236.1"/>
    <property type="molecule type" value="Genomic_DNA"/>
</dbReference>
<comment type="caution">
    <text evidence="4">The sequence shown here is derived from an EMBL/GenBank/DDBJ whole genome shotgun (WGS) entry which is preliminary data.</text>
</comment>
<evidence type="ECO:0000313" key="5">
    <source>
        <dbReference type="Proteomes" id="UP001597094"/>
    </source>
</evidence>
<dbReference type="PROSITE" id="PS51257">
    <property type="entry name" value="PROKAR_LIPOPROTEIN"/>
    <property type="match status" value="1"/>
</dbReference>
<sequence>MKKNILTGLCALTFILGLSSCGGGLFTERAPVELKQAWASDNTLKTPESALYDPQRNVIYVSNINKDTRTRKDGDGFISTLSTEGEVQQLYWVTGLNDPHGMALFNNVLYVADIDEVIAISTQSGAILGRYKADRARMLNDVAVDGDGNVYVTDTEENRIYVLRNGRISSWVDNTKISRPNGLFIEGNRMIVAFSGNGDVRLLDPDTKEFSKWVEGIKSADGIAAVGGGGYLVSSWAGEIFYIDEREKKWSLLNTADKNINSADISYAERPGLVLVPTFNDNRVVAYRLSTK</sequence>
<feature type="repeat" description="NHL" evidence="2">
    <location>
        <begin position="125"/>
        <end position="166"/>
    </location>
</feature>
<dbReference type="SUPFAM" id="SSF101898">
    <property type="entry name" value="NHL repeat"/>
    <property type="match status" value="1"/>
</dbReference>
<feature type="chain" id="PRO_5045851071" evidence="3">
    <location>
        <begin position="23"/>
        <end position="292"/>
    </location>
</feature>
<evidence type="ECO:0000256" key="1">
    <source>
        <dbReference type="ARBA" id="ARBA00022737"/>
    </source>
</evidence>